<protein>
    <submittedName>
        <fullName evidence="2">Uncharacterized protein</fullName>
    </submittedName>
</protein>
<name>A0ABR4HFQ4_9EURO</name>
<keyword evidence="3" id="KW-1185">Reference proteome</keyword>
<feature type="compositionally biased region" description="Basic and acidic residues" evidence="1">
    <location>
        <begin position="18"/>
        <end position="32"/>
    </location>
</feature>
<organism evidence="2 3">
    <name type="scientific">Aspergillus granulosus</name>
    <dbReference type="NCBI Taxonomy" id="176169"/>
    <lineage>
        <taxon>Eukaryota</taxon>
        <taxon>Fungi</taxon>
        <taxon>Dikarya</taxon>
        <taxon>Ascomycota</taxon>
        <taxon>Pezizomycotina</taxon>
        <taxon>Eurotiomycetes</taxon>
        <taxon>Eurotiomycetidae</taxon>
        <taxon>Eurotiales</taxon>
        <taxon>Aspergillaceae</taxon>
        <taxon>Aspergillus</taxon>
        <taxon>Aspergillus subgen. Nidulantes</taxon>
    </lineage>
</organism>
<evidence type="ECO:0000313" key="3">
    <source>
        <dbReference type="Proteomes" id="UP001610334"/>
    </source>
</evidence>
<proteinExistence type="predicted"/>
<dbReference type="Proteomes" id="UP001610334">
    <property type="component" value="Unassembled WGS sequence"/>
</dbReference>
<reference evidence="2 3" key="1">
    <citation type="submission" date="2024-07" db="EMBL/GenBank/DDBJ databases">
        <title>Section-level genome sequencing and comparative genomics of Aspergillus sections Usti and Cavernicolus.</title>
        <authorList>
            <consortium name="Lawrence Berkeley National Laboratory"/>
            <person name="Nybo J.L."/>
            <person name="Vesth T.C."/>
            <person name="Theobald S."/>
            <person name="Frisvad J.C."/>
            <person name="Larsen T.O."/>
            <person name="Kjaerboelling I."/>
            <person name="Rothschild-Mancinelli K."/>
            <person name="Lyhne E.K."/>
            <person name="Kogle M.E."/>
            <person name="Barry K."/>
            <person name="Clum A."/>
            <person name="Na H."/>
            <person name="Ledsgaard L."/>
            <person name="Lin J."/>
            <person name="Lipzen A."/>
            <person name="Kuo A."/>
            <person name="Riley R."/>
            <person name="Mondo S."/>
            <person name="Labutti K."/>
            <person name="Haridas S."/>
            <person name="Pangalinan J."/>
            <person name="Salamov A.A."/>
            <person name="Simmons B.A."/>
            <person name="Magnuson J.K."/>
            <person name="Chen J."/>
            <person name="Drula E."/>
            <person name="Henrissat B."/>
            <person name="Wiebenga A."/>
            <person name="Lubbers R.J."/>
            <person name="Gomes A.C."/>
            <person name="Makela M.R."/>
            <person name="Stajich J."/>
            <person name="Grigoriev I.V."/>
            <person name="Mortensen U.H."/>
            <person name="De Vries R.P."/>
            <person name="Baker S.E."/>
            <person name="Andersen M.R."/>
        </authorList>
    </citation>
    <scope>NUCLEOTIDE SEQUENCE [LARGE SCALE GENOMIC DNA]</scope>
    <source>
        <strain evidence="2 3">CBS 588.65</strain>
    </source>
</reference>
<accession>A0ABR4HFQ4</accession>
<dbReference type="EMBL" id="JBFXLT010000034">
    <property type="protein sequence ID" value="KAL2814312.1"/>
    <property type="molecule type" value="Genomic_DNA"/>
</dbReference>
<comment type="caution">
    <text evidence="2">The sequence shown here is derived from an EMBL/GenBank/DDBJ whole genome shotgun (WGS) entry which is preliminary data.</text>
</comment>
<feature type="region of interest" description="Disordered" evidence="1">
    <location>
        <begin position="1"/>
        <end position="32"/>
    </location>
</feature>
<gene>
    <name evidence="2" type="ORF">BJX63DRAFT_201974</name>
</gene>
<feature type="compositionally biased region" description="Polar residues" evidence="1">
    <location>
        <begin position="1"/>
        <end position="10"/>
    </location>
</feature>
<evidence type="ECO:0000256" key="1">
    <source>
        <dbReference type="SAM" id="MobiDB-lite"/>
    </source>
</evidence>
<sequence length="176" mass="19531">MASIPSSASHGITRHTRVGSDEEKRGKTLGERERARRFKARWRRRSGVFSGGLTFHHWGRSSRRGFNAGGSASITTFWVQPDKFIREVCLCVFYLIVYWTLRRTCDITAKSCTTTLPSECVGGQAQGGGKLYHLTGAHTAWQKMSKSQTGSSFKTSCARTAKPVLIFCRAIPNSVP</sequence>
<evidence type="ECO:0000313" key="2">
    <source>
        <dbReference type="EMBL" id="KAL2814312.1"/>
    </source>
</evidence>